<evidence type="ECO:0000313" key="1">
    <source>
        <dbReference type="EMBL" id="KAF6135614.1"/>
    </source>
</evidence>
<dbReference type="Gene3D" id="3.30.70.2760">
    <property type="match status" value="1"/>
</dbReference>
<dbReference type="InterPro" id="IPR050135">
    <property type="entry name" value="dGTPase-like"/>
</dbReference>
<dbReference type="GO" id="GO:0005634">
    <property type="term" value="C:nucleus"/>
    <property type="evidence" value="ECO:0007669"/>
    <property type="project" value="TreeGrafter"/>
</dbReference>
<keyword evidence="2" id="KW-1185">Reference proteome</keyword>
<dbReference type="GO" id="GO:0006203">
    <property type="term" value="P:dGTP catabolic process"/>
    <property type="evidence" value="ECO:0007669"/>
    <property type="project" value="TreeGrafter"/>
</dbReference>
<protein>
    <submittedName>
        <fullName evidence="1">Uncharacterized protein</fullName>
    </submittedName>
</protein>
<dbReference type="GO" id="GO:0008832">
    <property type="term" value="F:dGTPase activity"/>
    <property type="evidence" value="ECO:0007669"/>
    <property type="project" value="TreeGrafter"/>
</dbReference>
<dbReference type="PANTHER" id="PTHR11373:SF4">
    <property type="entry name" value="DEOXYNUCLEOSIDE TRIPHOSPHATE TRIPHOSPHOHYDROLASE SAMHD1"/>
    <property type="match status" value="1"/>
</dbReference>
<accession>A0A7J7KZA8</accession>
<name>A0A7J7KZA8_9MAGN</name>
<dbReference type="EMBL" id="JACGCM010002781">
    <property type="protein sequence ID" value="KAF6135614.1"/>
    <property type="molecule type" value="Genomic_DNA"/>
</dbReference>
<evidence type="ECO:0000313" key="2">
    <source>
        <dbReference type="Proteomes" id="UP000541444"/>
    </source>
</evidence>
<organism evidence="1 2">
    <name type="scientific">Kingdonia uniflora</name>
    <dbReference type="NCBI Taxonomy" id="39325"/>
    <lineage>
        <taxon>Eukaryota</taxon>
        <taxon>Viridiplantae</taxon>
        <taxon>Streptophyta</taxon>
        <taxon>Embryophyta</taxon>
        <taxon>Tracheophyta</taxon>
        <taxon>Spermatophyta</taxon>
        <taxon>Magnoliopsida</taxon>
        <taxon>Ranunculales</taxon>
        <taxon>Circaeasteraceae</taxon>
        <taxon>Kingdonia</taxon>
    </lineage>
</organism>
<dbReference type="FunFam" id="3.30.70.2760:FF:000001">
    <property type="entry name" value="Metal-dependent phosphohydrolase HD domain-containing protein"/>
    <property type="match status" value="1"/>
</dbReference>
<dbReference type="PANTHER" id="PTHR11373">
    <property type="entry name" value="DEOXYNUCLEOSIDE TRIPHOSPHATE TRIPHOSPHOHYDROLASE"/>
    <property type="match status" value="1"/>
</dbReference>
<gene>
    <name evidence="1" type="ORF">GIB67_028185</name>
</gene>
<sequence>MCSLWQFCNEYAVPKDQLEFFEDITPQDIVCSQKASGVTLKEEDLVVCNVKINLTRGRRNPLERVKIFMDYDNEGMFSIADDRASHLLPVCNEDMIVRVYSKKHELVEVISEAFENFLLKTYELKIQVHEMPEKKKCRRPLLPESNV</sequence>
<reference evidence="1 2" key="1">
    <citation type="journal article" date="2020" name="IScience">
        <title>Genome Sequencing of the Endangered Kingdonia uniflora (Circaeasteraceae, Ranunculales) Reveals Potential Mechanisms of Evolutionary Specialization.</title>
        <authorList>
            <person name="Sun Y."/>
            <person name="Deng T."/>
            <person name="Zhang A."/>
            <person name="Moore M.J."/>
            <person name="Landis J.B."/>
            <person name="Lin N."/>
            <person name="Zhang H."/>
            <person name="Zhang X."/>
            <person name="Huang J."/>
            <person name="Zhang X."/>
            <person name="Sun H."/>
            <person name="Wang H."/>
        </authorList>
    </citation>
    <scope>NUCLEOTIDE SEQUENCE [LARGE SCALE GENOMIC DNA]</scope>
    <source>
        <strain evidence="1">TB1705</strain>
        <tissue evidence="1">Leaf</tissue>
    </source>
</reference>
<dbReference type="AlphaFoldDB" id="A0A7J7KZA8"/>
<dbReference type="Proteomes" id="UP000541444">
    <property type="component" value="Unassembled WGS sequence"/>
</dbReference>
<proteinExistence type="predicted"/>
<dbReference type="OrthoDB" id="9991235at2759"/>
<comment type="caution">
    <text evidence="1">The sequence shown here is derived from an EMBL/GenBank/DDBJ whole genome shotgun (WGS) entry which is preliminary data.</text>
</comment>